<feature type="transmembrane region" description="Helical" evidence="17">
    <location>
        <begin position="610"/>
        <end position="629"/>
    </location>
</feature>
<dbReference type="Gene3D" id="3.40.50.2300">
    <property type="match status" value="3"/>
</dbReference>
<keyword evidence="10 15" id="KW-0675">Receptor</keyword>
<dbReference type="SUPFAM" id="SSF81324">
    <property type="entry name" value="Voltage-gated potassium channels"/>
    <property type="match status" value="1"/>
</dbReference>
<dbReference type="SUPFAM" id="SSF53822">
    <property type="entry name" value="Periplasmic binding protein-like I"/>
    <property type="match status" value="1"/>
</dbReference>
<evidence type="ECO:0000256" key="12">
    <source>
        <dbReference type="ARBA" id="ARBA00023286"/>
    </source>
</evidence>
<keyword evidence="9 15" id="KW-0472">Membrane</keyword>
<keyword evidence="21" id="KW-1185">Reference proteome</keyword>
<keyword evidence="13 15" id="KW-0407">Ion channel</keyword>
<dbReference type="FunFam" id="1.10.287.70:FF:000037">
    <property type="entry name" value="Glutamate receptor"/>
    <property type="match status" value="1"/>
</dbReference>
<dbReference type="Proteomes" id="UP001558713">
    <property type="component" value="Unassembled WGS sequence"/>
</dbReference>
<feature type="chain" id="PRO_5044815616" description="Glutamate receptor" evidence="18">
    <location>
        <begin position="31"/>
        <end position="930"/>
    </location>
</feature>
<comment type="subcellular location">
    <subcellularLocation>
        <location evidence="1">Membrane</location>
        <topology evidence="1">Multi-pass membrane protein</topology>
    </subcellularLocation>
</comment>
<evidence type="ECO:0000256" key="11">
    <source>
        <dbReference type="ARBA" id="ARBA00023180"/>
    </source>
</evidence>
<keyword evidence="6 18" id="KW-0732">Signal</keyword>
<protein>
    <recommendedName>
        <fullName evidence="15">Glutamate receptor</fullName>
    </recommendedName>
</protein>
<dbReference type="FunFam" id="3.40.50.2300:FF:000310">
    <property type="entry name" value="Glutamate receptor"/>
    <property type="match status" value="1"/>
</dbReference>
<dbReference type="InterPro" id="IPR017103">
    <property type="entry name" value="Iontropic_Glu_rcpt_pln"/>
</dbReference>
<comment type="similarity">
    <text evidence="2 15">Belongs to the glutamate-gated ion channel (TC 1.A.10.1) family.</text>
</comment>
<dbReference type="EMBL" id="JBANAX010000252">
    <property type="protein sequence ID" value="KAL1217174.1"/>
    <property type="molecule type" value="Genomic_DNA"/>
</dbReference>
<evidence type="ECO:0000313" key="21">
    <source>
        <dbReference type="Proteomes" id="UP001558713"/>
    </source>
</evidence>
<evidence type="ECO:0000256" key="8">
    <source>
        <dbReference type="ARBA" id="ARBA00023065"/>
    </source>
</evidence>
<dbReference type="PANTHER" id="PTHR34836">
    <property type="entry name" value="OS06G0188250 PROTEIN"/>
    <property type="match status" value="1"/>
</dbReference>
<sequence>MTHPRKTNNTFMDYFVLFVWSFVLMEVGLAQNKTNFYKDHADYTTRLVIHVRDSMEDVVQASAAALDLIKNEKVSAIIGPRSSMQTEFMIRLASKSQIPIVTFSATSPLLTSIHSPYFVRATLNDLFQVKAIAAIVKSFGWRRIVAIYVDNEFGEGIASYLTDALQDMQAFVVNRSLIPQKANDDQILKELYKLMTMQTRVFIVHMPPTLGFRFFQKAREIGMMKEGYAWLLTDGVVNLMKYNERGSSLENMQGVLGVRSYVPKSKDNEDFRLRWKKNNDAELNIFALRAYDSISALAMAVEKTTKKSLQYDNQITSSANNKTDLATLRVSRYGPSLLKAILSVRFKGLAGDFKLIKGQLELSEFEIINIIGNEEKTIGFWSPRNGLKYEKSNNTTSFLGERFGPVIWPGNSSVVPKGWEIPTNAKKLIVGVPKKKGFFNFVKVNIDPITNEMTPTGYSIDVFEAALKKLSYSVIPKYCAFDSPDDNYDELVNQVYIRRWDAVVGDVTIIANRSLHVDFTLPYTESGVFMMVPLKDNKDKITWVFLKPWSFDLWVATGCFFVFIGFIVWILEHRVNTDFRGPPHHQIGTSFWFSFSTMNFAHREKVVSNLARFVVVVWCFVVLVLIQSYTANLTSYLTVQRFQPEVTNWKTLIKNNKSVGFQSGSFMLELLKSQGFHESQLKPYCSAEEFDELCSNGAIAAAFDEVAYLKVILSEKGSKYAMVEPSFKTAGFGFVFPKNSPLTDDVSRAILNVTQGEEMKNIENKWFKKQSNCPDPNSLLSSNHLSLSSFWGLFLIAGIASFLALLVFVSNFLYEHKHTLFDDSEISFGRKLMFLVRIFDEKDIKSHMFKESAVHNVSSPITQETSSPSTAQSTPFPRSPSQNREFELRRMSSIPSGELFISTPEQDENEESVHIQCEALYDHKLKQEEA</sequence>
<evidence type="ECO:0000256" key="16">
    <source>
        <dbReference type="SAM" id="MobiDB-lite"/>
    </source>
</evidence>
<proteinExistence type="inferred from homology"/>
<dbReference type="CDD" id="cd13686">
    <property type="entry name" value="GluR_Plant"/>
    <property type="match status" value="1"/>
</dbReference>
<evidence type="ECO:0000256" key="3">
    <source>
        <dbReference type="ARBA" id="ARBA00011095"/>
    </source>
</evidence>
<dbReference type="Pfam" id="PF01094">
    <property type="entry name" value="ANF_receptor"/>
    <property type="match status" value="1"/>
</dbReference>
<feature type="domain" description="Ionotropic glutamate receptor C-terminal" evidence="19">
    <location>
        <begin position="427"/>
        <end position="769"/>
    </location>
</feature>
<organism evidence="20 21">
    <name type="scientific">Cardamine amara subsp. amara</name>
    <dbReference type="NCBI Taxonomy" id="228776"/>
    <lineage>
        <taxon>Eukaryota</taxon>
        <taxon>Viridiplantae</taxon>
        <taxon>Streptophyta</taxon>
        <taxon>Embryophyta</taxon>
        <taxon>Tracheophyta</taxon>
        <taxon>Spermatophyta</taxon>
        <taxon>Magnoliopsida</taxon>
        <taxon>eudicotyledons</taxon>
        <taxon>Gunneridae</taxon>
        <taxon>Pentapetalae</taxon>
        <taxon>rosids</taxon>
        <taxon>malvids</taxon>
        <taxon>Brassicales</taxon>
        <taxon>Brassicaceae</taxon>
        <taxon>Cardamineae</taxon>
        <taxon>Cardamine</taxon>
    </lineage>
</organism>
<dbReference type="PIRSF" id="PIRSF037090">
    <property type="entry name" value="Iontro_Glu-like_rcpt_pln"/>
    <property type="match status" value="1"/>
</dbReference>
<dbReference type="FunFam" id="3.40.190.10:FF:000195">
    <property type="entry name" value="Glutamate receptor 2.7"/>
    <property type="match status" value="1"/>
</dbReference>
<dbReference type="FunFam" id="3.40.190.10:FF:000103">
    <property type="entry name" value="Glutamate receptor"/>
    <property type="match status" value="1"/>
</dbReference>
<keyword evidence="7 17" id="KW-1133">Transmembrane helix</keyword>
<feature type="signal peptide" evidence="18">
    <location>
        <begin position="1"/>
        <end position="30"/>
    </location>
</feature>
<dbReference type="Pfam" id="PF00060">
    <property type="entry name" value="Lig_chan"/>
    <property type="match status" value="1"/>
</dbReference>
<keyword evidence="11" id="KW-0325">Glycoprotein</keyword>
<dbReference type="InterPro" id="IPR015683">
    <property type="entry name" value="Ionotropic_Glu_rcpt"/>
</dbReference>
<evidence type="ECO:0000256" key="1">
    <source>
        <dbReference type="ARBA" id="ARBA00004141"/>
    </source>
</evidence>
<dbReference type="CDD" id="cd19990">
    <property type="entry name" value="PBP1_GABAb_receptor_plant"/>
    <property type="match status" value="1"/>
</dbReference>
<dbReference type="PANTHER" id="PTHR34836:SF1">
    <property type="entry name" value="OS09G0428600 PROTEIN"/>
    <property type="match status" value="1"/>
</dbReference>
<dbReference type="SMART" id="SM00079">
    <property type="entry name" value="PBPe"/>
    <property type="match status" value="1"/>
</dbReference>
<evidence type="ECO:0000256" key="6">
    <source>
        <dbReference type="ARBA" id="ARBA00022729"/>
    </source>
</evidence>
<evidence type="ECO:0000256" key="4">
    <source>
        <dbReference type="ARBA" id="ARBA00022448"/>
    </source>
</evidence>
<comment type="function">
    <text evidence="15">Glutamate-gated receptor that probably acts as non-selective cation channel.</text>
</comment>
<keyword evidence="8 15" id="KW-0406">Ion transport</keyword>
<feature type="region of interest" description="Disordered" evidence="16">
    <location>
        <begin position="857"/>
        <end position="888"/>
    </location>
</feature>
<feature type="compositionally biased region" description="Polar residues" evidence="16">
    <location>
        <begin position="857"/>
        <end position="883"/>
    </location>
</feature>
<evidence type="ECO:0000256" key="14">
    <source>
        <dbReference type="ARBA" id="ARBA00049638"/>
    </source>
</evidence>
<feature type="transmembrane region" description="Helical" evidence="17">
    <location>
        <begin position="790"/>
        <end position="814"/>
    </location>
</feature>
<dbReference type="InterPro" id="IPR028082">
    <property type="entry name" value="Peripla_BP_I"/>
</dbReference>
<dbReference type="Gene3D" id="1.10.287.70">
    <property type="match status" value="1"/>
</dbReference>
<keyword evidence="4 15" id="KW-0813">Transport</keyword>
<evidence type="ECO:0000256" key="2">
    <source>
        <dbReference type="ARBA" id="ARBA00008685"/>
    </source>
</evidence>
<evidence type="ECO:0000256" key="18">
    <source>
        <dbReference type="SAM" id="SignalP"/>
    </source>
</evidence>
<dbReference type="AlphaFoldDB" id="A0ABD1BEF3"/>
<keyword evidence="12 15" id="KW-1071">Ligand-gated ion channel</keyword>
<evidence type="ECO:0000256" key="9">
    <source>
        <dbReference type="ARBA" id="ARBA00023136"/>
    </source>
</evidence>
<evidence type="ECO:0000259" key="19">
    <source>
        <dbReference type="SMART" id="SM00079"/>
    </source>
</evidence>
<reference evidence="20 21" key="1">
    <citation type="submission" date="2024-04" db="EMBL/GenBank/DDBJ databases">
        <title>Genome assembly C_amara_ONT_v2.</title>
        <authorList>
            <person name="Yant L."/>
            <person name="Moore C."/>
            <person name="Slenker M."/>
        </authorList>
    </citation>
    <scope>NUCLEOTIDE SEQUENCE [LARGE SCALE GENOMIC DNA]</scope>
    <source>
        <tissue evidence="20">Leaf</tissue>
    </source>
</reference>
<name>A0ABD1BEF3_CARAN</name>
<evidence type="ECO:0000313" key="20">
    <source>
        <dbReference type="EMBL" id="KAL1217174.1"/>
    </source>
</evidence>
<dbReference type="InterPro" id="IPR044440">
    <property type="entry name" value="GABAb_receptor_plant_PBP1"/>
</dbReference>
<dbReference type="Gene3D" id="3.40.190.10">
    <property type="entry name" value="Periplasmic binding protein-like II"/>
    <property type="match status" value="2"/>
</dbReference>
<evidence type="ECO:0000256" key="7">
    <source>
        <dbReference type="ARBA" id="ARBA00022989"/>
    </source>
</evidence>
<accession>A0ABD1BEF3</accession>
<comment type="subunit">
    <text evidence="3">May form heteromers.</text>
</comment>
<gene>
    <name evidence="20" type="ORF">V5N11_014526</name>
</gene>
<dbReference type="GO" id="GO:0016020">
    <property type="term" value="C:membrane"/>
    <property type="evidence" value="ECO:0007669"/>
    <property type="project" value="UniProtKB-SubCell"/>
</dbReference>
<dbReference type="InterPro" id="IPR001320">
    <property type="entry name" value="Iontro_rcpt_C"/>
</dbReference>
<evidence type="ECO:0000256" key="10">
    <source>
        <dbReference type="ARBA" id="ARBA00023170"/>
    </source>
</evidence>
<dbReference type="FunFam" id="3.40.50.2300:FF:000081">
    <property type="entry name" value="Glutamate receptor"/>
    <property type="match status" value="1"/>
</dbReference>
<dbReference type="GO" id="GO:0034220">
    <property type="term" value="P:monoatomic ion transmembrane transport"/>
    <property type="evidence" value="ECO:0007669"/>
    <property type="project" value="UniProtKB-KW"/>
</dbReference>
<dbReference type="SUPFAM" id="SSF53850">
    <property type="entry name" value="Periplasmic binding protein-like II"/>
    <property type="match status" value="1"/>
</dbReference>
<keyword evidence="5 17" id="KW-0812">Transmembrane</keyword>
<evidence type="ECO:0000256" key="17">
    <source>
        <dbReference type="SAM" id="Phobius"/>
    </source>
</evidence>
<evidence type="ECO:0000256" key="5">
    <source>
        <dbReference type="ARBA" id="ARBA00022692"/>
    </source>
</evidence>
<evidence type="ECO:0000256" key="15">
    <source>
        <dbReference type="PIRNR" id="PIRNR037090"/>
    </source>
</evidence>
<comment type="caution">
    <text evidence="20">The sequence shown here is derived from an EMBL/GenBank/DDBJ whole genome shotgun (WGS) entry which is preliminary data.</text>
</comment>
<evidence type="ECO:0000256" key="13">
    <source>
        <dbReference type="ARBA" id="ARBA00023303"/>
    </source>
</evidence>
<dbReference type="InterPro" id="IPR001828">
    <property type="entry name" value="ANF_lig-bd_rcpt"/>
</dbReference>
<comment type="function">
    <text evidence="14">Glutamate-gated receptor that probably acts as a non-selective cation channel. May be involved in light-signal transduction and calcium homeostasis via the regulation of calcium influx into cells.</text>
</comment>
<feature type="transmembrane region" description="Helical" evidence="17">
    <location>
        <begin position="553"/>
        <end position="571"/>
    </location>
</feature>